<evidence type="ECO:0000256" key="1">
    <source>
        <dbReference type="SAM" id="Phobius"/>
    </source>
</evidence>
<feature type="transmembrane region" description="Helical" evidence="1">
    <location>
        <begin position="49"/>
        <end position="70"/>
    </location>
</feature>
<comment type="caution">
    <text evidence="2">The sequence shown here is derived from an EMBL/GenBank/DDBJ whole genome shotgun (WGS) entry which is preliminary data.</text>
</comment>
<dbReference type="OrthoDB" id="5294733at2"/>
<evidence type="ECO:0000313" key="3">
    <source>
        <dbReference type="Proteomes" id="UP000546701"/>
    </source>
</evidence>
<evidence type="ECO:0000313" key="2">
    <source>
        <dbReference type="EMBL" id="MBB5729263.1"/>
    </source>
</evidence>
<dbReference type="Proteomes" id="UP000546701">
    <property type="component" value="Unassembled WGS sequence"/>
</dbReference>
<keyword evidence="1" id="KW-0472">Membrane</keyword>
<accession>A0A7W9BTE0</accession>
<dbReference type="RefSeq" id="WP_157174844.1">
    <property type="nucleotide sequence ID" value="NZ_BMJP01000002.1"/>
</dbReference>
<keyword evidence="1" id="KW-1133">Transmembrane helix</keyword>
<organism evidence="2 3">
    <name type="scientific">Sphingomonas prati</name>
    <dbReference type="NCBI Taxonomy" id="1843237"/>
    <lineage>
        <taxon>Bacteria</taxon>
        <taxon>Pseudomonadati</taxon>
        <taxon>Pseudomonadota</taxon>
        <taxon>Alphaproteobacteria</taxon>
        <taxon>Sphingomonadales</taxon>
        <taxon>Sphingomonadaceae</taxon>
        <taxon>Sphingomonas</taxon>
    </lineage>
</organism>
<dbReference type="EMBL" id="JACIJR010000003">
    <property type="protein sequence ID" value="MBB5729263.1"/>
    <property type="molecule type" value="Genomic_DNA"/>
</dbReference>
<feature type="transmembrane region" description="Helical" evidence="1">
    <location>
        <begin position="125"/>
        <end position="146"/>
    </location>
</feature>
<gene>
    <name evidence="2" type="ORF">FHS99_001741</name>
</gene>
<feature type="transmembrane region" description="Helical" evidence="1">
    <location>
        <begin position="90"/>
        <end position="113"/>
    </location>
</feature>
<name>A0A7W9BTE0_9SPHN</name>
<proteinExistence type="predicted"/>
<sequence length="164" mass="17893">MEAYFPHHGYAAVRQKARWVTGIALAGWDRLGWQGGGLERWMRLRDRSAPLAAAVLAAGYTAILLALIETPFAWAAGRPAPILAEIDTPIAHLLFLLLIWRLAMRALLVGRLYGPGEALRSVPRIVVSNLVAIAASARALWCYVAGAPPRWDATVHTLPDDAPR</sequence>
<reference evidence="2 3" key="1">
    <citation type="submission" date="2020-08" db="EMBL/GenBank/DDBJ databases">
        <title>Genomic Encyclopedia of Type Strains, Phase IV (KMG-IV): sequencing the most valuable type-strain genomes for metagenomic binning, comparative biology and taxonomic classification.</title>
        <authorList>
            <person name="Goeker M."/>
        </authorList>
    </citation>
    <scope>NUCLEOTIDE SEQUENCE [LARGE SCALE GENOMIC DNA]</scope>
    <source>
        <strain evidence="2 3">DSM 103336</strain>
    </source>
</reference>
<keyword evidence="1" id="KW-0812">Transmembrane</keyword>
<keyword evidence="3" id="KW-1185">Reference proteome</keyword>
<dbReference type="AlphaFoldDB" id="A0A7W9BTE0"/>
<protein>
    <submittedName>
        <fullName evidence="2">Uncharacterized protein</fullName>
    </submittedName>
</protein>